<organism evidence="2 3">
    <name type="scientific">Phyllostomus discolor</name>
    <name type="common">pale spear-nosed bat</name>
    <dbReference type="NCBI Taxonomy" id="89673"/>
    <lineage>
        <taxon>Eukaryota</taxon>
        <taxon>Metazoa</taxon>
        <taxon>Chordata</taxon>
        <taxon>Craniata</taxon>
        <taxon>Vertebrata</taxon>
        <taxon>Euteleostomi</taxon>
        <taxon>Mammalia</taxon>
        <taxon>Eutheria</taxon>
        <taxon>Laurasiatheria</taxon>
        <taxon>Chiroptera</taxon>
        <taxon>Yangochiroptera</taxon>
        <taxon>Phyllostomidae</taxon>
        <taxon>Phyllostominae</taxon>
        <taxon>Phyllostomus</taxon>
    </lineage>
</organism>
<evidence type="ECO:0000313" key="3">
    <source>
        <dbReference type="Proteomes" id="UP000664940"/>
    </source>
</evidence>
<gene>
    <name evidence="2" type="ORF">HJG60_008330</name>
</gene>
<protein>
    <submittedName>
        <fullName evidence="2">Uncharacterized protein</fullName>
    </submittedName>
</protein>
<evidence type="ECO:0000256" key="1">
    <source>
        <dbReference type="SAM" id="MobiDB-lite"/>
    </source>
</evidence>
<sequence>MDKAAATLKNNPEVFKELQTVAASTGQDLRTLGEMATGPAVCGCRPPASGESAHLCHTRVLRPGTQVGQKTNPTPPHPKDGGATRREGSGFLSHFKRQKPLFLAGPHTSGRLPYFSDRVP</sequence>
<dbReference type="Proteomes" id="UP000664940">
    <property type="component" value="Unassembled WGS sequence"/>
</dbReference>
<feature type="region of interest" description="Disordered" evidence="1">
    <location>
        <begin position="63"/>
        <end position="120"/>
    </location>
</feature>
<dbReference type="EMBL" id="JABVXQ010000010">
    <property type="protein sequence ID" value="KAF6088507.1"/>
    <property type="molecule type" value="Genomic_DNA"/>
</dbReference>
<name>A0A834DSN0_9CHIR</name>
<proteinExistence type="predicted"/>
<dbReference type="AlphaFoldDB" id="A0A834DSN0"/>
<accession>A0A834DSN0</accession>
<evidence type="ECO:0000313" key="2">
    <source>
        <dbReference type="EMBL" id="KAF6088507.1"/>
    </source>
</evidence>
<reference evidence="2 3" key="1">
    <citation type="journal article" date="2020" name="Nature">
        <title>Six reference-quality genomes reveal evolution of bat adaptations.</title>
        <authorList>
            <person name="Jebb D."/>
            <person name="Huang Z."/>
            <person name="Pippel M."/>
            <person name="Hughes G.M."/>
            <person name="Lavrichenko K."/>
            <person name="Devanna P."/>
            <person name="Winkler S."/>
            <person name="Jermiin L.S."/>
            <person name="Skirmuntt E.C."/>
            <person name="Katzourakis A."/>
            <person name="Burkitt-Gray L."/>
            <person name="Ray D.A."/>
            <person name="Sullivan K.A.M."/>
            <person name="Roscito J.G."/>
            <person name="Kirilenko B.M."/>
            <person name="Davalos L.M."/>
            <person name="Corthals A.P."/>
            <person name="Power M.L."/>
            <person name="Jones G."/>
            <person name="Ransome R.D."/>
            <person name="Dechmann D.K.N."/>
            <person name="Locatelli A.G."/>
            <person name="Puechmaille S.J."/>
            <person name="Fedrigo O."/>
            <person name="Jarvis E.D."/>
            <person name="Hiller M."/>
            <person name="Vernes S.C."/>
            <person name="Myers E.W."/>
            <person name="Teeling E.C."/>
        </authorList>
    </citation>
    <scope>NUCLEOTIDE SEQUENCE [LARGE SCALE GENOMIC DNA]</scope>
    <source>
        <strain evidence="2">Bat1K_MPI-CBG_1</strain>
    </source>
</reference>
<feature type="compositionally biased region" description="Basic and acidic residues" evidence="1">
    <location>
        <begin position="77"/>
        <end position="88"/>
    </location>
</feature>
<comment type="caution">
    <text evidence="2">The sequence shown here is derived from an EMBL/GenBank/DDBJ whole genome shotgun (WGS) entry which is preliminary data.</text>
</comment>